<dbReference type="PANTHER" id="PTHR10055:SF5">
    <property type="entry name" value="TRYPTOPHAN--TRNA LIGASE"/>
    <property type="match status" value="1"/>
</dbReference>
<dbReference type="InterPro" id="IPR002306">
    <property type="entry name" value="Trp-tRNA-ligase"/>
</dbReference>
<dbReference type="GO" id="GO:0005524">
    <property type="term" value="F:ATP binding"/>
    <property type="evidence" value="ECO:0007669"/>
    <property type="project" value="UniProtKB-KW"/>
</dbReference>
<evidence type="ECO:0000256" key="6">
    <source>
        <dbReference type="ARBA" id="ARBA00022840"/>
    </source>
</evidence>
<evidence type="ECO:0000256" key="3">
    <source>
        <dbReference type="ARBA" id="ARBA00022490"/>
    </source>
</evidence>
<proteinExistence type="inferred from homology"/>
<keyword evidence="6 10" id="KW-0067">ATP-binding</keyword>
<protein>
    <recommendedName>
        <fullName evidence="2 9">Tryptophan--tRNA ligase</fullName>
        <ecNumber evidence="2 9">6.1.1.2</ecNumber>
    </recommendedName>
</protein>
<evidence type="ECO:0000256" key="10">
    <source>
        <dbReference type="RuleBase" id="RU363036"/>
    </source>
</evidence>
<sequence>MTIKLDPWGYVDISDYDKLLEQFGIQSTSIILDKLPLKHYYFTRRIVFGHRDMDKWLEAYSRGDRVAVLTGFMPSGHTHLGHLMVIEELKFLQKMNVFIKIAIADAEAYIVRRLERTDTINYGLEYITHALAWGLDLDKTFFYFQTNNNTDYYRLIQLFSRKVTLSELEAIYGEISPGKIIAAFTQVSDILHLQLDCYGGYKYVLVPVGADQDPHIRLARDIADRFEQELGFKRPASMYHKFITGLDGNKMSSSRPDYAIFLLDDLDIVKKKIFNALTGGRATAEEQRRLGGEPSKCSIYQLYMYFIDNDSEIIEVYNDCINGKVLCGVCKKRIVDKIIDILKEHQKRYYEIRESDLLKKIVEIPNF</sequence>
<dbReference type="Gene3D" id="3.40.50.620">
    <property type="entry name" value="HUPs"/>
    <property type="match status" value="1"/>
</dbReference>
<dbReference type="NCBIfam" id="NF008925">
    <property type="entry name" value="PRK12285.1-2"/>
    <property type="match status" value="1"/>
</dbReference>
<dbReference type="Gene3D" id="1.10.240.10">
    <property type="entry name" value="Tyrosyl-Transfer RNA Synthetase"/>
    <property type="match status" value="1"/>
</dbReference>
<accession>A0A7C4D8U4</accession>
<comment type="similarity">
    <text evidence="1 10">Belongs to the class-I aminoacyl-tRNA synthetase family.</text>
</comment>
<dbReference type="SUPFAM" id="SSF52374">
    <property type="entry name" value="Nucleotidylyl transferase"/>
    <property type="match status" value="1"/>
</dbReference>
<evidence type="ECO:0000256" key="8">
    <source>
        <dbReference type="ARBA" id="ARBA00023146"/>
    </source>
</evidence>
<dbReference type="GO" id="GO:0006436">
    <property type="term" value="P:tryptophanyl-tRNA aminoacylation"/>
    <property type="evidence" value="ECO:0007669"/>
    <property type="project" value="UniProtKB-UniRule"/>
</dbReference>
<name>A0A7C4D8U4_STAMA</name>
<evidence type="ECO:0000256" key="9">
    <source>
        <dbReference type="NCBIfam" id="TIGR00233"/>
    </source>
</evidence>
<dbReference type="InterPro" id="IPR014729">
    <property type="entry name" value="Rossmann-like_a/b/a_fold"/>
</dbReference>
<dbReference type="NCBIfam" id="TIGR00233">
    <property type="entry name" value="trpS"/>
    <property type="match status" value="1"/>
</dbReference>
<reference evidence="11" key="1">
    <citation type="journal article" date="2020" name="mSystems">
        <title>Genome- and Community-Level Interaction Insights into Carbon Utilization and Element Cycling Functions of Hydrothermarchaeota in Hydrothermal Sediment.</title>
        <authorList>
            <person name="Zhou Z."/>
            <person name="Liu Y."/>
            <person name="Xu W."/>
            <person name="Pan J."/>
            <person name="Luo Z.H."/>
            <person name="Li M."/>
        </authorList>
    </citation>
    <scope>NUCLEOTIDE SEQUENCE [LARGE SCALE GENOMIC DNA]</scope>
    <source>
        <strain evidence="11">SpSt-642</strain>
    </source>
</reference>
<dbReference type="AlphaFoldDB" id="A0A7C4D8U4"/>
<evidence type="ECO:0000313" key="11">
    <source>
        <dbReference type="EMBL" id="HGM58972.1"/>
    </source>
</evidence>
<dbReference type="PRINTS" id="PR01039">
    <property type="entry name" value="TRNASYNTHTRP"/>
</dbReference>
<organism evidence="11">
    <name type="scientific">Staphylothermus marinus</name>
    <dbReference type="NCBI Taxonomy" id="2280"/>
    <lineage>
        <taxon>Archaea</taxon>
        <taxon>Thermoproteota</taxon>
        <taxon>Thermoprotei</taxon>
        <taxon>Desulfurococcales</taxon>
        <taxon>Desulfurococcaceae</taxon>
        <taxon>Staphylothermus</taxon>
    </lineage>
</organism>
<gene>
    <name evidence="11" type="ORF">ENU14_05260</name>
</gene>
<dbReference type="FunFam" id="3.40.50.620:FF:000207">
    <property type="entry name" value="Tryptophan--tRNA ligase"/>
    <property type="match status" value="1"/>
</dbReference>
<evidence type="ECO:0000256" key="5">
    <source>
        <dbReference type="ARBA" id="ARBA00022741"/>
    </source>
</evidence>
<dbReference type="PANTHER" id="PTHR10055">
    <property type="entry name" value="TRYPTOPHANYL-TRNA SYNTHETASE"/>
    <property type="match status" value="1"/>
</dbReference>
<evidence type="ECO:0000256" key="4">
    <source>
        <dbReference type="ARBA" id="ARBA00022598"/>
    </source>
</evidence>
<dbReference type="InterPro" id="IPR002305">
    <property type="entry name" value="aa-tRNA-synth_Ic"/>
</dbReference>
<keyword evidence="3" id="KW-0963">Cytoplasm</keyword>
<comment type="caution">
    <text evidence="11">The sequence shown here is derived from an EMBL/GenBank/DDBJ whole genome shotgun (WGS) entry which is preliminary data.</text>
</comment>
<evidence type="ECO:0000256" key="1">
    <source>
        <dbReference type="ARBA" id="ARBA00005594"/>
    </source>
</evidence>
<dbReference type="GO" id="GO:0004830">
    <property type="term" value="F:tryptophan-tRNA ligase activity"/>
    <property type="evidence" value="ECO:0007669"/>
    <property type="project" value="UniProtKB-UniRule"/>
</dbReference>
<keyword evidence="4 10" id="KW-0436">Ligase</keyword>
<keyword evidence="5 10" id="KW-0547">Nucleotide-binding</keyword>
<evidence type="ECO:0000256" key="7">
    <source>
        <dbReference type="ARBA" id="ARBA00022917"/>
    </source>
</evidence>
<dbReference type="EC" id="6.1.1.2" evidence="2 9"/>
<evidence type="ECO:0000256" key="2">
    <source>
        <dbReference type="ARBA" id="ARBA00013161"/>
    </source>
</evidence>
<dbReference type="EMBL" id="DTBJ01000042">
    <property type="protein sequence ID" value="HGM58972.1"/>
    <property type="molecule type" value="Genomic_DNA"/>
</dbReference>
<dbReference type="Pfam" id="PF00579">
    <property type="entry name" value="tRNA-synt_1b"/>
    <property type="match status" value="1"/>
</dbReference>
<keyword evidence="8 10" id="KW-0030">Aminoacyl-tRNA synthetase</keyword>
<dbReference type="GO" id="GO:0005737">
    <property type="term" value="C:cytoplasm"/>
    <property type="evidence" value="ECO:0007669"/>
    <property type="project" value="UniProtKB-UniRule"/>
</dbReference>
<keyword evidence="7 10" id="KW-0648">Protein biosynthesis</keyword>